<dbReference type="EMBL" id="CM051399">
    <property type="protein sequence ID" value="KAJ4716878.1"/>
    <property type="molecule type" value="Genomic_DNA"/>
</dbReference>
<keyword evidence="2" id="KW-1185">Reference proteome</keyword>
<evidence type="ECO:0000313" key="2">
    <source>
        <dbReference type="Proteomes" id="UP001164539"/>
    </source>
</evidence>
<protein>
    <submittedName>
        <fullName evidence="1">Metacaspase-1 like</fullName>
    </submittedName>
</protein>
<name>A0ACC1Y0H0_MELAZ</name>
<evidence type="ECO:0000313" key="1">
    <source>
        <dbReference type="EMBL" id="KAJ4716878.1"/>
    </source>
</evidence>
<sequence>MATRRERCTGCNRLLQIPAQTRTVQCPVCQTIARPQPFVDAAVVAHRPRPARLNSVNSGAVQPFDAVAYRPRPARLNSTNSGAGAVIMVLTNYSLSGSVNDVKRMRFLLKETLGFPSDCIFVLTEEEVNPQRIPTKQNLRAALRWLVQDCQPGDSLLFHYSGHGSRQKDYNDDEPDCVDETICAVDYETEGPIIDDEINATIVRPLLCGVVLHAIIDTCYSATVLDLPFVCRMKREGYYMWEDQRTRAFYKGTSGGFALSLSACDDHQTSASTNTFRSRELSGAMTTSFVHVVQNEPGLTYGRLLNSMRIAIPTLISDPKEPQLSWSKNLTFTQSNSYCNVSFLN</sequence>
<organism evidence="1 2">
    <name type="scientific">Melia azedarach</name>
    <name type="common">Chinaberry tree</name>
    <dbReference type="NCBI Taxonomy" id="155640"/>
    <lineage>
        <taxon>Eukaryota</taxon>
        <taxon>Viridiplantae</taxon>
        <taxon>Streptophyta</taxon>
        <taxon>Embryophyta</taxon>
        <taxon>Tracheophyta</taxon>
        <taxon>Spermatophyta</taxon>
        <taxon>Magnoliopsida</taxon>
        <taxon>eudicotyledons</taxon>
        <taxon>Gunneridae</taxon>
        <taxon>Pentapetalae</taxon>
        <taxon>rosids</taxon>
        <taxon>malvids</taxon>
        <taxon>Sapindales</taxon>
        <taxon>Meliaceae</taxon>
        <taxon>Melia</taxon>
    </lineage>
</organism>
<dbReference type="Proteomes" id="UP001164539">
    <property type="component" value="Chromosome 6"/>
</dbReference>
<accession>A0ACC1Y0H0</accession>
<reference evidence="1 2" key="1">
    <citation type="journal article" date="2023" name="Science">
        <title>Complex scaffold remodeling in plant triterpene biosynthesis.</title>
        <authorList>
            <person name="De La Pena R."/>
            <person name="Hodgson H."/>
            <person name="Liu J.C."/>
            <person name="Stephenson M.J."/>
            <person name="Martin A.C."/>
            <person name="Owen C."/>
            <person name="Harkess A."/>
            <person name="Leebens-Mack J."/>
            <person name="Jimenez L.E."/>
            <person name="Osbourn A."/>
            <person name="Sattely E.S."/>
        </authorList>
    </citation>
    <scope>NUCLEOTIDE SEQUENCE [LARGE SCALE GENOMIC DNA]</scope>
    <source>
        <strain evidence="2">cv. JPN11</strain>
        <tissue evidence="1">Leaf</tissue>
    </source>
</reference>
<gene>
    <name evidence="1" type="ORF">OWV82_011835</name>
</gene>
<comment type="caution">
    <text evidence="1">The sequence shown here is derived from an EMBL/GenBank/DDBJ whole genome shotgun (WGS) entry which is preliminary data.</text>
</comment>
<proteinExistence type="predicted"/>